<gene>
    <name evidence="1" type="ORF">IX84_02380</name>
</gene>
<keyword evidence="2" id="KW-1185">Reference proteome</keyword>
<accession>A0A098SET2</accession>
<comment type="caution">
    <text evidence="1">The sequence shown here is derived from an EMBL/GenBank/DDBJ whole genome shotgun (WGS) entry which is preliminary data.</text>
</comment>
<organism evidence="1 2">
    <name type="scientific">Phaeodactylibacter xiamenensis</name>
    <dbReference type="NCBI Taxonomy" id="1524460"/>
    <lineage>
        <taxon>Bacteria</taxon>
        <taxon>Pseudomonadati</taxon>
        <taxon>Bacteroidota</taxon>
        <taxon>Saprospiria</taxon>
        <taxon>Saprospirales</taxon>
        <taxon>Haliscomenobacteraceae</taxon>
        <taxon>Phaeodactylibacter</taxon>
    </lineage>
</organism>
<protein>
    <recommendedName>
        <fullName evidence="3">THAP4-like heme-binding beta-barrel domain-containing protein</fullName>
    </recommendedName>
</protein>
<evidence type="ECO:0000313" key="1">
    <source>
        <dbReference type="EMBL" id="KGE89452.1"/>
    </source>
</evidence>
<name>A0A098SET2_9BACT</name>
<dbReference type="EMBL" id="JPOS01000006">
    <property type="protein sequence ID" value="KGE89452.1"/>
    <property type="molecule type" value="Genomic_DNA"/>
</dbReference>
<sequence>MFLAFCQPLAAQDTSDSLGLPQEWIGKWGGTLEIYSLQGKQQELPMELHILPRDSFYTYSIIYGADKEEGLRDYLLKPVRPEMGWYKIDEQNTIEMDVYLLNGKMYSRFDVMGSLLLSTAEVKEGVMTYEIISGKLEAIRTTGNQTFEGEDIPEVNSFPIQVRQVAYLRRL</sequence>
<proteinExistence type="predicted"/>
<dbReference type="AlphaFoldDB" id="A0A098SET2"/>
<evidence type="ECO:0008006" key="3">
    <source>
        <dbReference type="Google" id="ProtNLM"/>
    </source>
</evidence>
<dbReference type="Proteomes" id="UP000029736">
    <property type="component" value="Unassembled WGS sequence"/>
</dbReference>
<reference evidence="1 2" key="1">
    <citation type="journal article" date="2014" name="Int. J. Syst. Evol. Microbiol.">
        <title>Phaeodactylibacter xiamenensis gen. nov., sp. nov., a member of the family Saprospiraceae isolated from the marine alga Phaeodactylum tricornutum.</title>
        <authorList>
            <person name="Chen Z.Jr."/>
            <person name="Lei X."/>
            <person name="Lai Q."/>
            <person name="Li Y."/>
            <person name="Zhang B."/>
            <person name="Zhang J."/>
            <person name="Zhang H."/>
            <person name="Yang L."/>
            <person name="Zheng W."/>
            <person name="Tian Y."/>
            <person name="Yu Z."/>
            <person name="Xu H.Jr."/>
            <person name="Zheng T."/>
        </authorList>
    </citation>
    <scope>NUCLEOTIDE SEQUENCE [LARGE SCALE GENOMIC DNA]</scope>
    <source>
        <strain evidence="1 2">KD52</strain>
    </source>
</reference>
<evidence type="ECO:0000313" key="2">
    <source>
        <dbReference type="Proteomes" id="UP000029736"/>
    </source>
</evidence>